<dbReference type="Gene3D" id="3.40.1380.10">
    <property type="match status" value="1"/>
</dbReference>
<keyword evidence="9 11" id="KW-0066">ATP synthesis</keyword>
<gene>
    <name evidence="11 12" type="primary">atpG</name>
    <name evidence="12" type="ORF">HYZ11_08625</name>
</gene>
<proteinExistence type="inferred from homology"/>
<accession>A0A932HXY3</accession>
<evidence type="ECO:0000256" key="8">
    <source>
        <dbReference type="ARBA" id="ARBA00023196"/>
    </source>
</evidence>
<evidence type="ECO:0000256" key="10">
    <source>
        <dbReference type="ARBA" id="ARBA00060385"/>
    </source>
</evidence>
<dbReference type="PRINTS" id="PR00126">
    <property type="entry name" value="ATPASEGAMMA"/>
</dbReference>
<evidence type="ECO:0000256" key="2">
    <source>
        <dbReference type="ARBA" id="ARBA00004170"/>
    </source>
</evidence>
<keyword evidence="6 11" id="KW-0406">Ion transport</keyword>
<dbReference type="InterPro" id="IPR035968">
    <property type="entry name" value="ATP_synth_F1_ATPase_gsu"/>
</dbReference>
<dbReference type="PANTHER" id="PTHR11693:SF22">
    <property type="entry name" value="ATP SYNTHASE SUBUNIT GAMMA, MITOCHONDRIAL"/>
    <property type="match status" value="1"/>
</dbReference>
<dbReference type="GO" id="GO:0046933">
    <property type="term" value="F:proton-transporting ATP synthase activity, rotational mechanism"/>
    <property type="evidence" value="ECO:0007669"/>
    <property type="project" value="UniProtKB-UniRule"/>
</dbReference>
<dbReference type="HAMAP" id="MF_00815">
    <property type="entry name" value="ATP_synth_gamma_bact"/>
    <property type="match status" value="1"/>
</dbReference>
<comment type="function">
    <text evidence="1 11">Produces ATP from ADP in the presence of a proton gradient across the membrane. The gamma chain is believed to be important in regulating ATPase activity and the flow of protons through the CF(0) complex.</text>
</comment>
<comment type="similarity">
    <text evidence="3 11">Belongs to the ATPase gamma chain family.</text>
</comment>
<evidence type="ECO:0000313" key="12">
    <source>
        <dbReference type="EMBL" id="MBI3127651.1"/>
    </source>
</evidence>
<evidence type="ECO:0000256" key="4">
    <source>
        <dbReference type="ARBA" id="ARBA00022448"/>
    </source>
</evidence>
<protein>
    <recommendedName>
        <fullName evidence="11">ATP synthase gamma chain</fullName>
    </recommendedName>
    <alternativeName>
        <fullName evidence="11">ATP synthase F1 sector gamma subunit</fullName>
    </alternativeName>
    <alternativeName>
        <fullName evidence="11">F-ATPase gamma subunit</fullName>
    </alternativeName>
</protein>
<dbReference type="CDD" id="cd12151">
    <property type="entry name" value="F1-ATPase_gamma"/>
    <property type="match status" value="1"/>
</dbReference>
<sequence>MPSLRDYRRRIRSVKNTQQITRAMKLVAASKVRRAQERIEGVRPYSEKMGELVNSLAQKVDPALHPLLHDEMKDDKVLLLVITSDKGLCGGYNAAVNRLAFQFLRRREEQGKETGLVIVGRKGRAFFARRGYAFKREFTEVYGKINFRLGQDIAALLMQSYLEEGYDEVHVLTTEFFSILRQAPRLSRLLPLAPPVPAAVNAQGEPVPGGVDYLYEPSVLGVLTDILPRHITVQVYRALLDAEASEFGARMRAMDSATNNAAEMIRTLTLRMNRVRQATITKEILEVVSGADALKG</sequence>
<dbReference type="Pfam" id="PF00231">
    <property type="entry name" value="ATP-synt"/>
    <property type="match status" value="1"/>
</dbReference>
<evidence type="ECO:0000313" key="13">
    <source>
        <dbReference type="Proteomes" id="UP000782312"/>
    </source>
</evidence>
<evidence type="ECO:0000256" key="7">
    <source>
        <dbReference type="ARBA" id="ARBA00023136"/>
    </source>
</evidence>
<evidence type="ECO:0000256" key="6">
    <source>
        <dbReference type="ARBA" id="ARBA00023065"/>
    </source>
</evidence>
<evidence type="ECO:0000256" key="1">
    <source>
        <dbReference type="ARBA" id="ARBA00003456"/>
    </source>
</evidence>
<dbReference type="GO" id="GO:0045259">
    <property type="term" value="C:proton-transporting ATP synthase complex"/>
    <property type="evidence" value="ECO:0007669"/>
    <property type="project" value="UniProtKB-KW"/>
</dbReference>
<dbReference type="EMBL" id="JACPUR010000019">
    <property type="protein sequence ID" value="MBI3127651.1"/>
    <property type="molecule type" value="Genomic_DNA"/>
</dbReference>
<dbReference type="GO" id="GO:0005524">
    <property type="term" value="F:ATP binding"/>
    <property type="evidence" value="ECO:0007669"/>
    <property type="project" value="UniProtKB-UniRule"/>
</dbReference>
<name>A0A932HXY3_UNCTE</name>
<keyword evidence="8 11" id="KW-0139">CF(1)</keyword>
<keyword evidence="4 11" id="KW-0813">Transport</keyword>
<dbReference type="AlphaFoldDB" id="A0A932HXY3"/>
<dbReference type="PANTHER" id="PTHR11693">
    <property type="entry name" value="ATP SYNTHASE GAMMA CHAIN"/>
    <property type="match status" value="1"/>
</dbReference>
<dbReference type="FunFam" id="1.10.287.80:FF:000003">
    <property type="entry name" value="ATP synthase gamma chain, chloroplastic"/>
    <property type="match status" value="1"/>
</dbReference>
<dbReference type="PROSITE" id="PS00153">
    <property type="entry name" value="ATPASE_GAMMA"/>
    <property type="match status" value="1"/>
</dbReference>
<dbReference type="Gene3D" id="1.10.287.80">
    <property type="entry name" value="ATP synthase, gamma subunit, helix hairpin domain"/>
    <property type="match status" value="2"/>
</dbReference>
<keyword evidence="7 11" id="KW-0472">Membrane</keyword>
<dbReference type="GO" id="GO:0005886">
    <property type="term" value="C:plasma membrane"/>
    <property type="evidence" value="ECO:0007669"/>
    <property type="project" value="UniProtKB-SubCell"/>
</dbReference>
<comment type="subcellular location">
    <subcellularLocation>
        <location evidence="11">Cell membrane</location>
        <topology evidence="11">Peripheral membrane protein</topology>
    </subcellularLocation>
    <subcellularLocation>
        <location evidence="2">Membrane</location>
        <topology evidence="2">Peripheral membrane protein</topology>
    </subcellularLocation>
    <subcellularLocation>
        <location evidence="10">Thylakoid</location>
    </subcellularLocation>
</comment>
<dbReference type="Proteomes" id="UP000782312">
    <property type="component" value="Unassembled WGS sequence"/>
</dbReference>
<comment type="subunit">
    <text evidence="11">F-type ATPases have 2 components, CF(1) - the catalytic core - and CF(0) - the membrane proton channel. CF(1) has five subunits: alpha(3), beta(3), gamma(1), delta(1), epsilon(1). CF(0) has three main subunits: a, b and c.</text>
</comment>
<dbReference type="InterPro" id="IPR000131">
    <property type="entry name" value="ATP_synth_F1_gsu"/>
</dbReference>
<dbReference type="GO" id="GO:0009579">
    <property type="term" value="C:thylakoid"/>
    <property type="evidence" value="ECO:0007669"/>
    <property type="project" value="UniProtKB-SubCell"/>
</dbReference>
<dbReference type="NCBIfam" id="TIGR01146">
    <property type="entry name" value="ATPsyn_F1gamma"/>
    <property type="match status" value="1"/>
</dbReference>
<dbReference type="SUPFAM" id="SSF52943">
    <property type="entry name" value="ATP synthase (F1-ATPase), gamma subunit"/>
    <property type="match status" value="1"/>
</dbReference>
<evidence type="ECO:0000256" key="9">
    <source>
        <dbReference type="ARBA" id="ARBA00023310"/>
    </source>
</evidence>
<reference evidence="12" key="1">
    <citation type="submission" date="2020-07" db="EMBL/GenBank/DDBJ databases">
        <title>Huge and variable diversity of episymbiotic CPR bacteria and DPANN archaea in groundwater ecosystems.</title>
        <authorList>
            <person name="He C.Y."/>
            <person name="Keren R."/>
            <person name="Whittaker M."/>
            <person name="Farag I.F."/>
            <person name="Doudna J."/>
            <person name="Cate J.H.D."/>
            <person name="Banfield J.F."/>
        </authorList>
    </citation>
    <scope>NUCLEOTIDE SEQUENCE</scope>
    <source>
        <strain evidence="12">NC_groundwater_763_Ag_S-0.2um_68_21</strain>
    </source>
</reference>
<evidence type="ECO:0000256" key="11">
    <source>
        <dbReference type="HAMAP-Rule" id="MF_00815"/>
    </source>
</evidence>
<organism evidence="12 13">
    <name type="scientific">Tectimicrobiota bacterium</name>
    <dbReference type="NCBI Taxonomy" id="2528274"/>
    <lineage>
        <taxon>Bacteria</taxon>
        <taxon>Pseudomonadati</taxon>
        <taxon>Nitrospinota/Tectimicrobiota group</taxon>
        <taxon>Candidatus Tectimicrobiota</taxon>
    </lineage>
</organism>
<keyword evidence="11" id="KW-1003">Cell membrane</keyword>
<evidence type="ECO:0000256" key="5">
    <source>
        <dbReference type="ARBA" id="ARBA00022781"/>
    </source>
</evidence>
<evidence type="ECO:0000256" key="3">
    <source>
        <dbReference type="ARBA" id="ARBA00007681"/>
    </source>
</evidence>
<keyword evidence="5 11" id="KW-0375">Hydrogen ion transport</keyword>
<dbReference type="GO" id="GO:0042777">
    <property type="term" value="P:proton motive force-driven plasma membrane ATP synthesis"/>
    <property type="evidence" value="ECO:0007669"/>
    <property type="project" value="UniProtKB-UniRule"/>
</dbReference>
<dbReference type="InterPro" id="IPR023632">
    <property type="entry name" value="ATP_synth_F1_gsu_CS"/>
</dbReference>
<comment type="caution">
    <text evidence="12">The sequence shown here is derived from an EMBL/GenBank/DDBJ whole genome shotgun (WGS) entry which is preliminary data.</text>
</comment>